<name>A0A075G1D9_9ARCH</name>
<dbReference type="EMBL" id="KF900504">
    <property type="protein sequence ID" value="AIE97324.1"/>
    <property type="molecule type" value="Genomic_DNA"/>
</dbReference>
<evidence type="ECO:0000313" key="2">
    <source>
        <dbReference type="EMBL" id="AIE97324.1"/>
    </source>
</evidence>
<gene>
    <name evidence="2" type="primary">BPNT1</name>
    <name evidence="2" type="synonym">cysQ</name>
    <name evidence="2" type="synonym">MET22</name>
</gene>
<feature type="binding site" evidence="1">
    <location>
        <position position="118"/>
    </location>
    <ligand>
        <name>Mg(2+)</name>
        <dbReference type="ChEBI" id="CHEBI:18420"/>
        <label>1</label>
        <note>catalytic</note>
    </ligand>
</feature>
<dbReference type="Gene3D" id="3.30.540.10">
    <property type="entry name" value="Fructose-1,6-Bisphosphatase, subunit A, domain 1"/>
    <property type="match status" value="1"/>
</dbReference>
<organism evidence="2">
    <name type="scientific">uncultured marine thaumarchaeote AD1000_96_F07</name>
    <dbReference type="NCBI Taxonomy" id="1455948"/>
    <lineage>
        <taxon>Archaea</taxon>
        <taxon>Nitrososphaerota</taxon>
        <taxon>environmental samples</taxon>
    </lineage>
</organism>
<protein>
    <submittedName>
        <fullName evidence="2">Inositol monophosphatase (CysQ, MET22, BPNT1)</fullName>
        <ecNumber evidence="2">3.1.3.7</ecNumber>
    </submittedName>
</protein>
<keyword evidence="2" id="KW-0378">Hydrolase</keyword>
<comment type="cofactor">
    <cofactor evidence="1">
        <name>Mg(2+)</name>
        <dbReference type="ChEBI" id="CHEBI:18420"/>
    </cofactor>
</comment>
<dbReference type="AlphaFoldDB" id="A0A075G1D9"/>
<dbReference type="InterPro" id="IPR020550">
    <property type="entry name" value="Inositol_monophosphatase_CS"/>
</dbReference>
<reference evidence="2" key="1">
    <citation type="journal article" date="2014" name="Genome Biol. Evol.">
        <title>Pangenome evidence for extensive interdomain horizontal transfer affecting lineage core and shell genes in uncultured planktonic thaumarchaeota and euryarchaeota.</title>
        <authorList>
            <person name="Deschamps P."/>
            <person name="Zivanovic Y."/>
            <person name="Moreira D."/>
            <person name="Rodriguez-Valera F."/>
            <person name="Lopez-Garcia P."/>
        </authorList>
    </citation>
    <scope>NUCLEOTIDE SEQUENCE</scope>
</reference>
<dbReference type="GO" id="GO:0046872">
    <property type="term" value="F:metal ion binding"/>
    <property type="evidence" value="ECO:0007669"/>
    <property type="project" value="UniProtKB-KW"/>
</dbReference>
<dbReference type="PANTHER" id="PTHR43028">
    <property type="entry name" value="3'(2'),5'-BISPHOSPHATE NUCLEOTIDASE 1"/>
    <property type="match status" value="1"/>
</dbReference>
<dbReference type="GO" id="GO:0046854">
    <property type="term" value="P:phosphatidylinositol phosphate biosynthetic process"/>
    <property type="evidence" value="ECO:0007669"/>
    <property type="project" value="InterPro"/>
</dbReference>
<dbReference type="Gene3D" id="3.40.190.80">
    <property type="match status" value="1"/>
</dbReference>
<dbReference type="PANTHER" id="PTHR43028:SF5">
    <property type="entry name" value="3'(2'),5'-BISPHOSPHATE NUCLEOTIDASE 1"/>
    <property type="match status" value="1"/>
</dbReference>
<dbReference type="EC" id="3.1.3.7" evidence="2"/>
<dbReference type="SUPFAM" id="SSF56655">
    <property type="entry name" value="Carbohydrate phosphatase"/>
    <property type="match status" value="1"/>
</dbReference>
<dbReference type="GO" id="GO:0008441">
    <property type="term" value="F:3'(2'),5'-bisphosphate nucleotidase activity"/>
    <property type="evidence" value="ECO:0007669"/>
    <property type="project" value="UniProtKB-EC"/>
</dbReference>
<keyword evidence="1" id="KW-0479">Metal-binding</keyword>
<accession>A0A075G1D9</accession>
<dbReference type="InterPro" id="IPR050725">
    <property type="entry name" value="CysQ/Inositol_MonoPase"/>
</dbReference>
<dbReference type="PROSITE" id="PS00630">
    <property type="entry name" value="IMP_2"/>
    <property type="match status" value="1"/>
</dbReference>
<dbReference type="InterPro" id="IPR000760">
    <property type="entry name" value="Inositol_monophosphatase-like"/>
</dbReference>
<proteinExistence type="predicted"/>
<dbReference type="Pfam" id="PF00459">
    <property type="entry name" value="Inositol_P"/>
    <property type="match status" value="1"/>
</dbReference>
<sequence>MNRTGEFTIMVGLVQNHKSVLGLIYWPTKKKMYLAESGKGAFCHDEEWEKIEVTMMSEMQNCHALVSRHHLSEKEKKLLDEMEISVVTSIGSSLKVTEIASGDAEIYLTTTNKMKQWDTCASNCIISEAGGKMTDISGKEMVYNTESVNHENGILVTNGLIHQDALDTISRLNS</sequence>
<keyword evidence="1" id="KW-0460">Magnesium</keyword>
<evidence type="ECO:0000256" key="1">
    <source>
        <dbReference type="PIRSR" id="PIRSR600760-2"/>
    </source>
</evidence>